<organism evidence="1 2">
    <name type="scientific">Cardiocondyla obscurior</name>
    <dbReference type="NCBI Taxonomy" id="286306"/>
    <lineage>
        <taxon>Eukaryota</taxon>
        <taxon>Metazoa</taxon>
        <taxon>Ecdysozoa</taxon>
        <taxon>Arthropoda</taxon>
        <taxon>Hexapoda</taxon>
        <taxon>Insecta</taxon>
        <taxon>Pterygota</taxon>
        <taxon>Neoptera</taxon>
        <taxon>Endopterygota</taxon>
        <taxon>Hymenoptera</taxon>
        <taxon>Apocrita</taxon>
        <taxon>Aculeata</taxon>
        <taxon>Formicoidea</taxon>
        <taxon>Formicidae</taxon>
        <taxon>Myrmicinae</taxon>
        <taxon>Cardiocondyla</taxon>
    </lineage>
</organism>
<dbReference type="Proteomes" id="UP001430953">
    <property type="component" value="Unassembled WGS sequence"/>
</dbReference>
<dbReference type="EMBL" id="JADYXP020000020">
    <property type="protein sequence ID" value="KAL0103917.1"/>
    <property type="molecule type" value="Genomic_DNA"/>
</dbReference>
<accession>A0AAW2EQF5</accession>
<sequence length="126" mass="14438">MNTCDLKTLQTIWSGVSSILQGGQLGESIIRNLKRLSAGEGCPDLSLKTRVGKISQNNLQNMYDLCSFRRFVAHLETPQSDSPSRVNGLLLPKKILISERRENKTRVRKFLQRYNPRVVKRREPLE</sequence>
<gene>
    <name evidence="1" type="ORF">PUN28_016932</name>
</gene>
<name>A0AAW2EQF5_9HYME</name>
<comment type="caution">
    <text evidence="1">The sequence shown here is derived from an EMBL/GenBank/DDBJ whole genome shotgun (WGS) entry which is preliminary data.</text>
</comment>
<dbReference type="AlphaFoldDB" id="A0AAW2EQF5"/>
<evidence type="ECO:0000313" key="1">
    <source>
        <dbReference type="EMBL" id="KAL0103917.1"/>
    </source>
</evidence>
<reference evidence="1 2" key="1">
    <citation type="submission" date="2023-03" db="EMBL/GenBank/DDBJ databases">
        <title>High recombination rates correlate with genetic variation in Cardiocondyla obscurior ants.</title>
        <authorList>
            <person name="Errbii M."/>
        </authorList>
    </citation>
    <scope>NUCLEOTIDE SEQUENCE [LARGE SCALE GENOMIC DNA]</scope>
    <source>
        <strain evidence="1">Alpha-2009</strain>
        <tissue evidence="1">Whole body</tissue>
    </source>
</reference>
<evidence type="ECO:0000313" key="2">
    <source>
        <dbReference type="Proteomes" id="UP001430953"/>
    </source>
</evidence>
<protein>
    <submittedName>
        <fullName evidence="1">Uncharacterized protein</fullName>
    </submittedName>
</protein>
<proteinExistence type="predicted"/>
<keyword evidence="2" id="KW-1185">Reference proteome</keyword>